<feature type="compositionally biased region" description="Basic and acidic residues" evidence="1">
    <location>
        <begin position="41"/>
        <end position="58"/>
    </location>
</feature>
<feature type="non-terminal residue" evidence="2">
    <location>
        <position position="89"/>
    </location>
</feature>
<sequence length="89" mass="9919">ASRSHPRAPDHRLPGGPPRHRPLDPGGPPAPEDLVPRPLRRRDGDHRRLVHPAPDRHPPKPGLAGDQHPLVPVRRPSERTPNAPQRRPL</sequence>
<organism evidence="2">
    <name type="scientific">uncultured Acidimicrobiales bacterium</name>
    <dbReference type="NCBI Taxonomy" id="310071"/>
    <lineage>
        <taxon>Bacteria</taxon>
        <taxon>Bacillati</taxon>
        <taxon>Actinomycetota</taxon>
        <taxon>Acidimicrobiia</taxon>
        <taxon>Acidimicrobiales</taxon>
        <taxon>environmental samples</taxon>
    </lineage>
</organism>
<feature type="non-terminal residue" evidence="2">
    <location>
        <position position="1"/>
    </location>
</feature>
<name>A0A6J4HMM5_9ACTN</name>
<feature type="region of interest" description="Disordered" evidence="1">
    <location>
        <begin position="1"/>
        <end position="89"/>
    </location>
</feature>
<dbReference type="AlphaFoldDB" id="A0A6J4HMM5"/>
<dbReference type="EMBL" id="CADCSZ010000064">
    <property type="protein sequence ID" value="CAA9228489.1"/>
    <property type="molecule type" value="Genomic_DNA"/>
</dbReference>
<accession>A0A6J4HMM5</accession>
<reference evidence="2" key="1">
    <citation type="submission" date="2020-02" db="EMBL/GenBank/DDBJ databases">
        <authorList>
            <person name="Meier V. D."/>
        </authorList>
    </citation>
    <scope>NUCLEOTIDE SEQUENCE</scope>
    <source>
        <strain evidence="2">AVDCRST_MAG76</strain>
    </source>
</reference>
<gene>
    <name evidence="2" type="ORF">AVDCRST_MAG76-1098</name>
</gene>
<evidence type="ECO:0000256" key="1">
    <source>
        <dbReference type="SAM" id="MobiDB-lite"/>
    </source>
</evidence>
<proteinExistence type="predicted"/>
<protein>
    <submittedName>
        <fullName evidence="2">Uncharacterized protein</fullName>
    </submittedName>
</protein>
<evidence type="ECO:0000313" key="2">
    <source>
        <dbReference type="EMBL" id="CAA9228489.1"/>
    </source>
</evidence>